<dbReference type="Gene3D" id="3.40.50.720">
    <property type="entry name" value="NAD(P)-binding Rossmann-like Domain"/>
    <property type="match status" value="1"/>
</dbReference>
<comment type="caution">
    <text evidence="4">The sequence shown here is derived from an EMBL/GenBank/DDBJ whole genome shotgun (WGS) entry which is preliminary data.</text>
</comment>
<dbReference type="InterPro" id="IPR050425">
    <property type="entry name" value="NAD(P)_dehydrat-like"/>
</dbReference>
<accession>A0A3E2HLR8</accession>
<dbReference type="InterPro" id="IPR001509">
    <property type="entry name" value="Epimerase_deHydtase"/>
</dbReference>
<comment type="similarity">
    <text evidence="2">Belongs to the NAD(P)-dependent epimerase/dehydratase family. Dihydroflavonol-4-reductase subfamily.</text>
</comment>
<dbReference type="OrthoDB" id="2735536at2759"/>
<protein>
    <recommendedName>
        <fullName evidence="3">NAD-dependent epimerase/dehydratase domain-containing protein</fullName>
    </recommendedName>
</protein>
<evidence type="ECO:0000259" key="3">
    <source>
        <dbReference type="Pfam" id="PF01370"/>
    </source>
</evidence>
<evidence type="ECO:0000313" key="4">
    <source>
        <dbReference type="EMBL" id="RFU34183.1"/>
    </source>
</evidence>
<dbReference type="EMBL" id="NCSJ02000024">
    <property type="protein sequence ID" value="RFU34183.1"/>
    <property type="molecule type" value="Genomic_DNA"/>
</dbReference>
<gene>
    <name evidence="4" type="ORF">B7463_g2155</name>
</gene>
<feature type="domain" description="NAD-dependent epimerase/dehydratase" evidence="3">
    <location>
        <begin position="11"/>
        <end position="146"/>
    </location>
</feature>
<dbReference type="AlphaFoldDB" id="A0A3E2HLR8"/>
<dbReference type="Pfam" id="PF01370">
    <property type="entry name" value="Epimerase"/>
    <property type="match status" value="1"/>
</dbReference>
<proteinExistence type="inferred from homology"/>
<feature type="non-terminal residue" evidence="4">
    <location>
        <position position="198"/>
    </location>
</feature>
<feature type="non-terminal residue" evidence="4">
    <location>
        <position position="1"/>
    </location>
</feature>
<evidence type="ECO:0000256" key="2">
    <source>
        <dbReference type="ARBA" id="ARBA00023445"/>
    </source>
</evidence>
<dbReference type="PANTHER" id="PTHR10366:SF564">
    <property type="entry name" value="STEROL-4-ALPHA-CARBOXYLATE 3-DEHYDROGENASE, DECARBOXYLATING"/>
    <property type="match status" value="1"/>
</dbReference>
<dbReference type="Proteomes" id="UP000258309">
    <property type="component" value="Unassembled WGS sequence"/>
</dbReference>
<dbReference type="OMA" id="ESWNEIS"/>
<dbReference type="PANTHER" id="PTHR10366">
    <property type="entry name" value="NAD DEPENDENT EPIMERASE/DEHYDRATASE"/>
    <property type="match status" value="1"/>
</dbReference>
<name>A0A3E2HLR8_SCYLI</name>
<dbReference type="STRING" id="5539.A0A3E2HLR8"/>
<reference evidence="4 5" key="1">
    <citation type="submission" date="2018-05" db="EMBL/GenBank/DDBJ databases">
        <title>Draft genome sequence of Scytalidium lignicola DSM 105466, a ubiquitous saprotrophic fungus.</title>
        <authorList>
            <person name="Buettner E."/>
            <person name="Gebauer A.M."/>
            <person name="Hofrichter M."/>
            <person name="Liers C."/>
            <person name="Kellner H."/>
        </authorList>
    </citation>
    <scope>NUCLEOTIDE SEQUENCE [LARGE SCALE GENOMIC DNA]</scope>
    <source>
        <strain evidence="4 5">DSM 105466</strain>
    </source>
</reference>
<dbReference type="InterPro" id="IPR036291">
    <property type="entry name" value="NAD(P)-bd_dom_sf"/>
</dbReference>
<evidence type="ECO:0000313" key="5">
    <source>
        <dbReference type="Proteomes" id="UP000258309"/>
    </source>
</evidence>
<dbReference type="GO" id="GO:0016616">
    <property type="term" value="F:oxidoreductase activity, acting on the CH-OH group of donors, NAD or NADP as acceptor"/>
    <property type="evidence" value="ECO:0007669"/>
    <property type="project" value="TreeGrafter"/>
</dbReference>
<organism evidence="4 5">
    <name type="scientific">Scytalidium lignicola</name>
    <name type="common">Hyphomycete</name>
    <dbReference type="NCBI Taxonomy" id="5539"/>
    <lineage>
        <taxon>Eukaryota</taxon>
        <taxon>Fungi</taxon>
        <taxon>Dikarya</taxon>
        <taxon>Ascomycota</taxon>
        <taxon>Pezizomycotina</taxon>
        <taxon>Leotiomycetes</taxon>
        <taxon>Leotiomycetes incertae sedis</taxon>
        <taxon>Scytalidium</taxon>
    </lineage>
</organism>
<sequence length="198" mass="21819">MPFITSTPCRVLLTGGSGFIAAHILEILLQRGHTVVTTVRSIEKAEKIRKAYPNVPKSSLDFVIVKDIAQEGAFDEVVKSDPPFEAVIHTASPYHYKTTEPRKDLLEPAILGTVGILKAIKAGASSVKTVVITSSFVSVVNNKRSISSDYIYTDEDWNPVTEEEALKSAQSGYQGKPTILHPLRQTWAYLSYSVENIR</sequence>
<evidence type="ECO:0000256" key="1">
    <source>
        <dbReference type="ARBA" id="ARBA00023002"/>
    </source>
</evidence>
<dbReference type="SUPFAM" id="SSF51735">
    <property type="entry name" value="NAD(P)-binding Rossmann-fold domains"/>
    <property type="match status" value="1"/>
</dbReference>
<keyword evidence="5" id="KW-1185">Reference proteome</keyword>
<keyword evidence="1" id="KW-0560">Oxidoreductase</keyword>